<dbReference type="AlphaFoldDB" id="A0A150NIM4"/>
<comment type="caution">
    <text evidence="1">The sequence shown here is derived from an EMBL/GenBank/DDBJ whole genome shotgun (WGS) entry which is preliminary data.</text>
</comment>
<name>A0A150NIM4_STRMT</name>
<dbReference type="Proteomes" id="UP000075618">
    <property type="component" value="Unassembled WGS sequence"/>
</dbReference>
<accession>A0A150NIM4</accession>
<protein>
    <submittedName>
        <fullName evidence="1">Uncharacterized protein</fullName>
    </submittedName>
</protein>
<dbReference type="EMBL" id="LROT01000024">
    <property type="protein sequence ID" value="KYF33322.1"/>
    <property type="molecule type" value="Genomic_DNA"/>
</dbReference>
<proteinExistence type="predicted"/>
<reference evidence="1 2" key="1">
    <citation type="submission" date="2016-01" db="EMBL/GenBank/DDBJ databases">
        <title>Highly variable Streptococcus oralis are common among viridans streptococci isolated from primates.</title>
        <authorList>
            <person name="Denapaite D."/>
            <person name="Rieger M."/>
            <person name="Koendgen S."/>
            <person name="Brueckner R."/>
            <person name="Ochigava I."/>
            <person name="Kappeler P."/>
            <person name="Maetz-Rensing K."/>
            <person name="Leendertz F."/>
            <person name="Hakenbeck R."/>
        </authorList>
    </citation>
    <scope>NUCLEOTIDE SEQUENCE [LARGE SCALE GENOMIC DNA]</scope>
    <source>
        <strain evidence="1 2">10712</strain>
    </source>
</reference>
<sequence>MTEDKDNKIVVGAYKSSLDERLISEEEASQIVLSPPPKVMFLSVSKLHHKLPEKPISIGEGHKIYINSTKQSKIPIGFRPTSIDGIEFGELHLSFYELKLIDIIGTLIYKQPESSKNITVDQIYRILIGKPRSKHHASKVAKERIISDMKKLSSIWVSIDFSKHYEGRNEKLRKEGKPIIYDSISKREMRLLDFQIFHMESGTTYFNFSENPFLYQYSEDVGNIISTDFKLLQTPKEVRNPFDGFAIATYLIDRINSIKNNPSAKNMTIINFSSLIEMIEHNNNYKLTPTKKRTLRNSVEAILEKFVQEGALSGYSITGKQIAKLKITLKL</sequence>
<organism evidence="1 2">
    <name type="scientific">Streptococcus mitis</name>
    <dbReference type="NCBI Taxonomy" id="28037"/>
    <lineage>
        <taxon>Bacteria</taxon>
        <taxon>Bacillati</taxon>
        <taxon>Bacillota</taxon>
        <taxon>Bacilli</taxon>
        <taxon>Lactobacillales</taxon>
        <taxon>Streptococcaceae</taxon>
        <taxon>Streptococcus</taxon>
        <taxon>Streptococcus mitis group</taxon>
    </lineage>
</organism>
<dbReference type="PATRIC" id="fig|28037.237.peg.1151"/>
<gene>
    <name evidence="1" type="ORF">SMI10712_01951</name>
</gene>
<evidence type="ECO:0000313" key="1">
    <source>
        <dbReference type="EMBL" id="KYF33322.1"/>
    </source>
</evidence>
<evidence type="ECO:0000313" key="2">
    <source>
        <dbReference type="Proteomes" id="UP000075618"/>
    </source>
</evidence>